<protein>
    <submittedName>
        <fullName evidence="7">AAA family ATPase</fullName>
    </submittedName>
</protein>
<dbReference type="Gene3D" id="1.25.40.10">
    <property type="entry name" value="Tetratricopeptide repeat domain"/>
    <property type="match status" value="1"/>
</dbReference>
<dbReference type="SUPFAM" id="SSF48452">
    <property type="entry name" value="TPR-like"/>
    <property type="match status" value="1"/>
</dbReference>
<dbReference type="Proteomes" id="UP001149140">
    <property type="component" value="Unassembled WGS sequence"/>
</dbReference>
<dbReference type="GO" id="GO:0005737">
    <property type="term" value="C:cytoplasm"/>
    <property type="evidence" value="ECO:0007669"/>
    <property type="project" value="TreeGrafter"/>
</dbReference>
<evidence type="ECO:0000256" key="3">
    <source>
        <dbReference type="ARBA" id="ARBA00022840"/>
    </source>
</evidence>
<comment type="similarity">
    <text evidence="1">Belongs to the AfsR/DnrI/RedD regulatory family.</text>
</comment>
<dbReference type="AlphaFoldDB" id="A0A9X3S0G5"/>
<dbReference type="Pfam" id="PF00486">
    <property type="entry name" value="Trans_reg_C"/>
    <property type="match status" value="1"/>
</dbReference>
<dbReference type="Gene3D" id="3.40.50.300">
    <property type="entry name" value="P-loop containing nucleotide triphosphate hydrolases"/>
    <property type="match status" value="1"/>
</dbReference>
<evidence type="ECO:0000313" key="7">
    <source>
        <dbReference type="EMBL" id="MDA0159196.1"/>
    </source>
</evidence>
<keyword evidence="8" id="KW-1185">Reference proteome</keyword>
<dbReference type="InterPro" id="IPR001867">
    <property type="entry name" value="OmpR/PhoB-type_DNA-bd"/>
</dbReference>
<dbReference type="Pfam" id="PF03704">
    <property type="entry name" value="BTAD"/>
    <property type="match status" value="1"/>
</dbReference>
<dbReference type="GO" id="GO:0006355">
    <property type="term" value="P:regulation of DNA-templated transcription"/>
    <property type="evidence" value="ECO:0007669"/>
    <property type="project" value="InterPro"/>
</dbReference>
<reference evidence="7" key="1">
    <citation type="submission" date="2022-10" db="EMBL/GenBank/DDBJ databases">
        <title>The WGS of Solirubrobacter ginsenosidimutans DSM 21036.</title>
        <authorList>
            <person name="Jiang Z."/>
        </authorList>
    </citation>
    <scope>NUCLEOTIDE SEQUENCE</scope>
    <source>
        <strain evidence="7">DSM 21036</strain>
    </source>
</reference>
<dbReference type="InterPro" id="IPR041664">
    <property type="entry name" value="AAA_16"/>
</dbReference>
<evidence type="ECO:0000313" key="8">
    <source>
        <dbReference type="Proteomes" id="UP001149140"/>
    </source>
</evidence>
<dbReference type="SMART" id="SM01043">
    <property type="entry name" value="BTAD"/>
    <property type="match status" value="1"/>
</dbReference>
<dbReference type="Pfam" id="PF13191">
    <property type="entry name" value="AAA_16"/>
    <property type="match status" value="1"/>
</dbReference>
<evidence type="ECO:0000259" key="5">
    <source>
        <dbReference type="SMART" id="SM00862"/>
    </source>
</evidence>
<dbReference type="GO" id="GO:0003677">
    <property type="term" value="F:DNA binding"/>
    <property type="evidence" value="ECO:0007669"/>
    <property type="project" value="UniProtKB-KW"/>
</dbReference>
<keyword evidence="2" id="KW-0547">Nucleotide-binding</keyword>
<dbReference type="GO" id="GO:0005524">
    <property type="term" value="F:ATP binding"/>
    <property type="evidence" value="ECO:0007669"/>
    <property type="project" value="UniProtKB-KW"/>
</dbReference>
<evidence type="ECO:0000259" key="6">
    <source>
        <dbReference type="SMART" id="SM01043"/>
    </source>
</evidence>
<dbReference type="RefSeq" id="WP_270037870.1">
    <property type="nucleotide sequence ID" value="NZ_JAPDOD010000002.1"/>
</dbReference>
<dbReference type="PANTHER" id="PTHR16305:SF35">
    <property type="entry name" value="TRANSCRIPTIONAL ACTIVATOR DOMAIN"/>
    <property type="match status" value="1"/>
</dbReference>
<evidence type="ECO:0000256" key="4">
    <source>
        <dbReference type="ARBA" id="ARBA00023125"/>
    </source>
</evidence>
<dbReference type="SUPFAM" id="SSF52540">
    <property type="entry name" value="P-loop containing nucleoside triphosphate hydrolases"/>
    <property type="match status" value="1"/>
</dbReference>
<organism evidence="7 8">
    <name type="scientific">Solirubrobacter ginsenosidimutans</name>
    <dbReference type="NCBI Taxonomy" id="490573"/>
    <lineage>
        <taxon>Bacteria</taxon>
        <taxon>Bacillati</taxon>
        <taxon>Actinomycetota</taxon>
        <taxon>Thermoleophilia</taxon>
        <taxon>Solirubrobacterales</taxon>
        <taxon>Solirubrobacteraceae</taxon>
        <taxon>Solirubrobacter</taxon>
    </lineage>
</organism>
<dbReference type="CDD" id="cd00009">
    <property type="entry name" value="AAA"/>
    <property type="match status" value="1"/>
</dbReference>
<dbReference type="InterPro" id="IPR027417">
    <property type="entry name" value="P-loop_NTPase"/>
</dbReference>
<gene>
    <name evidence="7" type="ORF">OM076_02875</name>
</gene>
<dbReference type="Gene3D" id="1.10.10.10">
    <property type="entry name" value="Winged helix-like DNA-binding domain superfamily/Winged helix DNA-binding domain"/>
    <property type="match status" value="1"/>
</dbReference>
<dbReference type="SMART" id="SM00862">
    <property type="entry name" value="Trans_reg_C"/>
    <property type="match status" value="1"/>
</dbReference>
<dbReference type="GO" id="GO:0000160">
    <property type="term" value="P:phosphorelay signal transduction system"/>
    <property type="evidence" value="ECO:0007669"/>
    <property type="project" value="InterPro"/>
</dbReference>
<evidence type="ECO:0000256" key="1">
    <source>
        <dbReference type="ARBA" id="ARBA00005820"/>
    </source>
</evidence>
<dbReference type="InterPro" id="IPR016032">
    <property type="entry name" value="Sig_transdc_resp-reg_C-effctor"/>
</dbReference>
<feature type="domain" description="Bacterial transcriptional activator" evidence="6">
    <location>
        <begin position="100"/>
        <end position="230"/>
    </location>
</feature>
<dbReference type="InterPro" id="IPR036388">
    <property type="entry name" value="WH-like_DNA-bd_sf"/>
</dbReference>
<dbReference type="InterPro" id="IPR005158">
    <property type="entry name" value="BTAD"/>
</dbReference>
<dbReference type="GO" id="GO:0004016">
    <property type="term" value="F:adenylate cyclase activity"/>
    <property type="evidence" value="ECO:0007669"/>
    <property type="project" value="TreeGrafter"/>
</dbReference>
<keyword evidence="3" id="KW-0067">ATP-binding</keyword>
<dbReference type="PANTHER" id="PTHR16305">
    <property type="entry name" value="TESTICULAR SOLUBLE ADENYLYL CYCLASE"/>
    <property type="match status" value="1"/>
</dbReference>
<dbReference type="SUPFAM" id="SSF46894">
    <property type="entry name" value="C-terminal effector domain of the bipartite response regulators"/>
    <property type="match status" value="1"/>
</dbReference>
<dbReference type="EMBL" id="JAPDOD010000002">
    <property type="protein sequence ID" value="MDA0159196.1"/>
    <property type="molecule type" value="Genomic_DNA"/>
</dbReference>
<name>A0A9X3S0G5_9ACTN</name>
<dbReference type="InterPro" id="IPR011990">
    <property type="entry name" value="TPR-like_helical_dom_sf"/>
</dbReference>
<keyword evidence="4" id="KW-0238">DNA-binding</keyword>
<proteinExistence type="inferred from homology"/>
<accession>A0A9X3S0G5</accession>
<evidence type="ECO:0000256" key="2">
    <source>
        <dbReference type="ARBA" id="ARBA00022741"/>
    </source>
</evidence>
<sequence>MGPDVDLQLCGELRVEVDGRRRERELPGRLGRLLLAYLVLNRHRAVTRDELIDALWAQGAPDDPGATLSTLLSALRRTLGPELVVGRSELRLVLPANARLDVEQAARDVEGGEPERALAVLEQVLLPELDAPWLDERRRELEEQRLRAFELAARAALARGDARAAEVASGRLVALAPYREAGYALLMEAQEAQGNVAEALRTFERLRALVRDELGAVPSPELRAAHARLLEPPPALPLPPALSRLADRRFVGRAGVLALLRDRLARGGRQFVFLTGEPGIGKTSVVAAFAREAHERGDAVVLYGRSDEDALTPYGPFPEILSQCLAREVLTDQRERGLERYWLFEAVTAALAELGPLVLVCDDLHWADRPTLQLVRHLARASRPHTLLFVGTYREAEAPLRELIADLRREQVFEGVSLAGLDDAEAGKLLAGLSESMVARLVELAGGNPLFLDELRRSVTAAQDPAHIAIPEGIKDVVLGRVARLGERAHDALTLAAVAGETFSPAILGSSDAVLDVLDEALNAGLLTPTDEPFRLAFAHALIRQTLYESISETRRIHLHHRVAERLEASGRRDPAELAHHFFRARHVAGPEPAIRYARQAAARAAASLAWEDEALQLERALEADPPDPGERVELLLALGEARMRGGLAAGRTAFAEAARLARGRSAEQLARAAIGYGGRYYEAGVVDDELIALLREALAELPEGALRCRVLARLAEILHFAGELDTSRRLSEEAVAIARGLGDGDLLAAALTGRHVALLHVAHVDERIAIGREVLALADRARNPRLELQALHARIFDRLTLGDLLGARQDLERLDALAQALREPLFAHFVVGWSCVFAQFDGRLDEAERLALESFELRRELETRDAGSVLAAQLFMIRRAQGRVGELLPAVLEAVQQSPALAAWRAALPLVHLAAGEEERAREALARVDPAAIPRDFFWLTALTLLSEAAAALRAPTSELYRLLEPFAGRFVQIGYAAGDGPVARSLGLLAAASGDAPRAAAHLEHALALCSGAPALELRARADLAVTAS</sequence>
<comment type="caution">
    <text evidence="7">The sequence shown here is derived from an EMBL/GenBank/DDBJ whole genome shotgun (WGS) entry which is preliminary data.</text>
</comment>
<feature type="domain" description="OmpR/PhoB-type" evidence="5">
    <location>
        <begin position="21"/>
        <end position="92"/>
    </location>
</feature>